<reference evidence="1 2" key="1">
    <citation type="journal article" date="2018" name="Front. Plant Sci.">
        <title>Red Clover (Trifolium pratense) and Zigzag Clover (T. medium) - A Picture of Genomic Similarities and Differences.</title>
        <authorList>
            <person name="Dluhosova J."/>
            <person name="Istvanek J."/>
            <person name="Nedelnik J."/>
            <person name="Repkova J."/>
        </authorList>
    </citation>
    <scope>NUCLEOTIDE SEQUENCE [LARGE SCALE GENOMIC DNA]</scope>
    <source>
        <strain evidence="2">cv. 10/8</strain>
        <tissue evidence="1">Leaf</tissue>
    </source>
</reference>
<evidence type="ECO:0000313" key="1">
    <source>
        <dbReference type="EMBL" id="MCI19674.1"/>
    </source>
</evidence>
<accession>A0A392Q6C1</accession>
<organism evidence="1 2">
    <name type="scientific">Trifolium medium</name>
    <dbReference type="NCBI Taxonomy" id="97028"/>
    <lineage>
        <taxon>Eukaryota</taxon>
        <taxon>Viridiplantae</taxon>
        <taxon>Streptophyta</taxon>
        <taxon>Embryophyta</taxon>
        <taxon>Tracheophyta</taxon>
        <taxon>Spermatophyta</taxon>
        <taxon>Magnoliopsida</taxon>
        <taxon>eudicotyledons</taxon>
        <taxon>Gunneridae</taxon>
        <taxon>Pentapetalae</taxon>
        <taxon>rosids</taxon>
        <taxon>fabids</taxon>
        <taxon>Fabales</taxon>
        <taxon>Fabaceae</taxon>
        <taxon>Papilionoideae</taxon>
        <taxon>50 kb inversion clade</taxon>
        <taxon>NPAAA clade</taxon>
        <taxon>Hologalegina</taxon>
        <taxon>IRL clade</taxon>
        <taxon>Trifolieae</taxon>
        <taxon>Trifolium</taxon>
    </lineage>
</organism>
<proteinExistence type="predicted"/>
<name>A0A392Q6C1_9FABA</name>
<feature type="non-terminal residue" evidence="1">
    <location>
        <position position="1"/>
    </location>
</feature>
<dbReference type="AlphaFoldDB" id="A0A392Q6C1"/>
<comment type="caution">
    <text evidence="1">The sequence shown here is derived from an EMBL/GenBank/DDBJ whole genome shotgun (WGS) entry which is preliminary data.</text>
</comment>
<protein>
    <submittedName>
        <fullName evidence="1">Uncharacterized protein</fullName>
    </submittedName>
</protein>
<dbReference type="EMBL" id="LXQA010115988">
    <property type="protein sequence ID" value="MCI19674.1"/>
    <property type="molecule type" value="Genomic_DNA"/>
</dbReference>
<sequence>RASKPVVAKPQTKYIEKDNTSKAARPTEKEAEIARKDNIVEETEALNITDPLNSEPILTPVNLDAEQVNNDDVNSDVDLDDENTIVIHDSADDAIMNKLTEEEATVLDTIDNVIPATQLGSGYLRDTENRELPLMV</sequence>
<dbReference type="Proteomes" id="UP000265520">
    <property type="component" value="Unassembled WGS sequence"/>
</dbReference>
<evidence type="ECO:0000313" key="2">
    <source>
        <dbReference type="Proteomes" id="UP000265520"/>
    </source>
</evidence>
<keyword evidence="2" id="KW-1185">Reference proteome</keyword>